<accession>A0AAV7ITQ3</accession>
<feature type="compositionally biased region" description="Basic and acidic residues" evidence="1">
    <location>
        <begin position="1"/>
        <end position="17"/>
    </location>
</feature>
<organism evidence="2 3">
    <name type="scientific">Cotesia glomerata</name>
    <name type="common">Lepidopteran parasitic wasp</name>
    <name type="synonym">Apanteles glomeratus</name>
    <dbReference type="NCBI Taxonomy" id="32391"/>
    <lineage>
        <taxon>Eukaryota</taxon>
        <taxon>Metazoa</taxon>
        <taxon>Ecdysozoa</taxon>
        <taxon>Arthropoda</taxon>
        <taxon>Hexapoda</taxon>
        <taxon>Insecta</taxon>
        <taxon>Pterygota</taxon>
        <taxon>Neoptera</taxon>
        <taxon>Endopterygota</taxon>
        <taxon>Hymenoptera</taxon>
        <taxon>Apocrita</taxon>
        <taxon>Ichneumonoidea</taxon>
        <taxon>Braconidae</taxon>
        <taxon>Microgastrinae</taxon>
        <taxon>Cotesia</taxon>
    </lineage>
</organism>
<keyword evidence="3" id="KW-1185">Reference proteome</keyword>
<gene>
    <name evidence="2" type="ORF">KQX54_006975</name>
</gene>
<feature type="region of interest" description="Disordered" evidence="1">
    <location>
        <begin position="1"/>
        <end position="22"/>
    </location>
</feature>
<reference evidence="2 3" key="1">
    <citation type="journal article" date="2021" name="J. Hered.">
        <title>A chromosome-level genome assembly of the parasitoid wasp, Cotesia glomerata (Hymenoptera: Braconidae).</title>
        <authorList>
            <person name="Pinto B.J."/>
            <person name="Weis J.J."/>
            <person name="Gamble T."/>
            <person name="Ode P.J."/>
            <person name="Paul R."/>
            <person name="Zaspel J.M."/>
        </authorList>
    </citation>
    <scope>NUCLEOTIDE SEQUENCE [LARGE SCALE GENOMIC DNA]</scope>
    <source>
        <strain evidence="2">CgM1</strain>
    </source>
</reference>
<feature type="compositionally biased region" description="Basic and acidic residues" evidence="1">
    <location>
        <begin position="173"/>
        <end position="198"/>
    </location>
</feature>
<dbReference type="Proteomes" id="UP000826195">
    <property type="component" value="Unassembled WGS sequence"/>
</dbReference>
<comment type="caution">
    <text evidence="2">The sequence shown here is derived from an EMBL/GenBank/DDBJ whole genome shotgun (WGS) entry which is preliminary data.</text>
</comment>
<evidence type="ECO:0000313" key="2">
    <source>
        <dbReference type="EMBL" id="KAH0557492.1"/>
    </source>
</evidence>
<dbReference type="EMBL" id="JAHXZJ010000747">
    <property type="protein sequence ID" value="KAH0557492.1"/>
    <property type="molecule type" value="Genomic_DNA"/>
</dbReference>
<proteinExistence type="predicted"/>
<protein>
    <submittedName>
        <fullName evidence="2">Uncharacterized protein</fullName>
    </submittedName>
</protein>
<dbReference type="AlphaFoldDB" id="A0AAV7ITQ3"/>
<feature type="region of interest" description="Disordered" evidence="1">
    <location>
        <begin position="154"/>
        <end position="198"/>
    </location>
</feature>
<evidence type="ECO:0000256" key="1">
    <source>
        <dbReference type="SAM" id="MobiDB-lite"/>
    </source>
</evidence>
<evidence type="ECO:0000313" key="3">
    <source>
        <dbReference type="Proteomes" id="UP000826195"/>
    </source>
</evidence>
<name>A0AAV7ITQ3_COTGL</name>
<sequence>MGHTGKKDKGNAHDKGAGGKQETLLSFVVKTGKEGNKVIHSPVNNSNCSINNNTLSPTSSQKNEFSVNNNLMLLDELLGCTANVGDKEEPRANESEMILHNKILKARREIEELKRALENANKENEAKKDEWEKEKQELLNANAELSARVSLLEGELSTDRSGKKTGSINRKHAPVERSQDSLEQRKSEQAKTTQDRVGDFLNAERNSAARKPVAIANDHLNYERRERKRRRNSLVLRFNTQNENESKQAFGEAAQKLEMNENNFRIKYGGRNMTGTWLDDDHTPREIEIQKWLRHLARQRRENGENVRVGYLGLVKSDGVEKFNELTAELELVRRSAEESFRRRRSVERSRN</sequence>